<dbReference type="Proteomes" id="UP000190750">
    <property type="component" value="Unassembled WGS sequence"/>
</dbReference>
<name>A0A1T1ANW9_RHOFE</name>
<keyword evidence="2" id="KW-1185">Reference proteome</keyword>
<dbReference type="STRING" id="28066.RF819_02730"/>
<sequence>MNYRDLLTEILASADCAPYIHNSAAPKISAAEVLVKDQAIADILNTGRTVVGECWLTDRGLVSDLVAATGNTAMPDAILTKLDTLAASSRSTRALMNRLENDAKGVNFGDVGLRAQFAQWTQADVFTQAELDAVLNLPMQPAPKITAADVSRAVRGPWD</sequence>
<comment type="caution">
    <text evidence="1">The sequence shown here is derived from an EMBL/GenBank/DDBJ whole genome shotgun (WGS) entry which is preliminary data.</text>
</comment>
<dbReference type="AlphaFoldDB" id="A0A1T1ANW9"/>
<protein>
    <submittedName>
        <fullName evidence="1">Uncharacterized protein</fullName>
    </submittedName>
</protein>
<dbReference type="RefSeq" id="WP_078363546.1">
    <property type="nucleotide sequence ID" value="NZ_MTJN01000002.1"/>
</dbReference>
<proteinExistence type="predicted"/>
<gene>
    <name evidence="1" type="ORF">RF819_02730</name>
</gene>
<evidence type="ECO:0000313" key="2">
    <source>
        <dbReference type="Proteomes" id="UP000190750"/>
    </source>
</evidence>
<reference evidence="1 2" key="1">
    <citation type="submission" date="2017-01" db="EMBL/GenBank/DDBJ databases">
        <title>Genome sequencing of Rhodoferax fermentans JCM 7819.</title>
        <authorList>
            <person name="Kim Y.J."/>
            <person name="Farh M.E.-A."/>
            <person name="Yang D.-C."/>
        </authorList>
    </citation>
    <scope>NUCLEOTIDE SEQUENCE [LARGE SCALE GENOMIC DNA]</scope>
    <source>
        <strain evidence="1 2">JCM 7819</strain>
    </source>
</reference>
<evidence type="ECO:0000313" key="1">
    <source>
        <dbReference type="EMBL" id="OOV05764.1"/>
    </source>
</evidence>
<accession>A0A1T1ANW9</accession>
<organism evidence="1 2">
    <name type="scientific">Rhodoferax fermentans</name>
    <dbReference type="NCBI Taxonomy" id="28066"/>
    <lineage>
        <taxon>Bacteria</taxon>
        <taxon>Pseudomonadati</taxon>
        <taxon>Pseudomonadota</taxon>
        <taxon>Betaproteobacteria</taxon>
        <taxon>Burkholderiales</taxon>
        <taxon>Comamonadaceae</taxon>
        <taxon>Rhodoferax</taxon>
    </lineage>
</organism>
<dbReference type="EMBL" id="MTJN01000002">
    <property type="protein sequence ID" value="OOV05764.1"/>
    <property type="molecule type" value="Genomic_DNA"/>
</dbReference>